<keyword evidence="2" id="KW-1185">Reference proteome</keyword>
<reference evidence="1" key="2">
    <citation type="submission" date="2025-09" db="UniProtKB">
        <authorList>
            <consortium name="Ensembl"/>
        </authorList>
    </citation>
    <scope>IDENTIFICATION</scope>
</reference>
<proteinExistence type="predicted"/>
<protein>
    <submittedName>
        <fullName evidence="1">Uncharacterized protein</fullName>
    </submittedName>
</protein>
<evidence type="ECO:0000313" key="2">
    <source>
        <dbReference type="Proteomes" id="UP000472261"/>
    </source>
</evidence>
<organism evidence="1 2">
    <name type="scientific">Phasianus colchicus</name>
    <name type="common">Common pheasant</name>
    <dbReference type="NCBI Taxonomy" id="9054"/>
    <lineage>
        <taxon>Eukaryota</taxon>
        <taxon>Metazoa</taxon>
        <taxon>Chordata</taxon>
        <taxon>Craniata</taxon>
        <taxon>Vertebrata</taxon>
        <taxon>Euteleostomi</taxon>
        <taxon>Archelosauria</taxon>
        <taxon>Archosauria</taxon>
        <taxon>Dinosauria</taxon>
        <taxon>Saurischia</taxon>
        <taxon>Theropoda</taxon>
        <taxon>Coelurosauria</taxon>
        <taxon>Aves</taxon>
        <taxon>Neognathae</taxon>
        <taxon>Galloanserae</taxon>
        <taxon>Galliformes</taxon>
        <taxon>Phasianidae</taxon>
        <taxon>Phasianinae</taxon>
        <taxon>Phasianus</taxon>
    </lineage>
</organism>
<dbReference type="Proteomes" id="UP000472261">
    <property type="component" value="Unplaced"/>
</dbReference>
<dbReference type="Ensembl" id="ENSPCLT00000016347.1">
    <property type="protein sequence ID" value="ENSPCLP00000012286.1"/>
    <property type="gene ID" value="ENSPCLG00000010107.1"/>
</dbReference>
<dbReference type="AlphaFoldDB" id="A0A669QE24"/>
<sequence>MGHWGFGSILKALPPAHNLSRPALTELLPISHLTISSPPQVSLQNLVLAHFCFAQPEKRASLELRKNMQLSSDYSHYRNPMVTNSAHIQRKFQEDCSFCPLLCQQMGTGPQPSTITDVAQSISRDCCLALQQGRAEAPSFLLPKAIRTPHQAIFPSCSFLTPETLGTYQGTALPAATANWFKILLALSPMSVKLPKTRHVTFNFDQMRSLFISNLENKKHLMQLRESFSFLLAS</sequence>
<evidence type="ECO:0000313" key="1">
    <source>
        <dbReference type="Ensembl" id="ENSPCLP00000012286.1"/>
    </source>
</evidence>
<name>A0A669QE24_PHACC</name>
<reference evidence="1" key="1">
    <citation type="submission" date="2025-08" db="UniProtKB">
        <authorList>
            <consortium name="Ensembl"/>
        </authorList>
    </citation>
    <scope>IDENTIFICATION</scope>
</reference>
<accession>A0A669QE24</accession>